<dbReference type="Pfam" id="PF00702">
    <property type="entry name" value="Hydrolase"/>
    <property type="match status" value="1"/>
</dbReference>
<dbReference type="Gene3D" id="3.40.1110.10">
    <property type="entry name" value="Calcium-transporting ATPase, cytoplasmic domain N"/>
    <property type="match status" value="1"/>
</dbReference>
<dbReference type="InterPro" id="IPR001757">
    <property type="entry name" value="P_typ_ATPase"/>
</dbReference>
<feature type="transmembrane region" description="Helical" evidence="9">
    <location>
        <begin position="62"/>
        <end position="88"/>
    </location>
</feature>
<evidence type="ECO:0000256" key="7">
    <source>
        <dbReference type="ARBA" id="ARBA00039097"/>
    </source>
</evidence>
<evidence type="ECO:0000256" key="5">
    <source>
        <dbReference type="ARBA" id="ARBA00022989"/>
    </source>
</evidence>
<evidence type="ECO:0000256" key="4">
    <source>
        <dbReference type="ARBA" id="ARBA00022692"/>
    </source>
</evidence>
<feature type="transmembrane region" description="Helical" evidence="9">
    <location>
        <begin position="6"/>
        <end position="24"/>
    </location>
</feature>
<evidence type="ECO:0000256" key="3">
    <source>
        <dbReference type="ARBA" id="ARBA00006024"/>
    </source>
</evidence>
<feature type="transmembrane region" description="Helical" evidence="9">
    <location>
        <begin position="31"/>
        <end position="50"/>
    </location>
</feature>
<dbReference type="EC" id="7.2.2.12" evidence="7"/>
<keyword evidence="5 9" id="KW-1133">Transmembrane helix</keyword>
<dbReference type="PANTHER" id="PTHR48085">
    <property type="entry name" value="CADMIUM/ZINC-TRANSPORTING ATPASE HMA2-RELATED"/>
    <property type="match status" value="1"/>
</dbReference>
<keyword evidence="9" id="KW-0067">ATP-binding</keyword>
<sequence>MHIDKKELSIIATSFAFVTISYLVSNQTNKTIILAMALIIAGHEIILKAYKSLKNKLSLDENFLMSIASIAAFSIGEMVEAVAILLFYRVGEAFENYSVKRSRKSVSQLMDLAPNYANVKREDKVIKVNPSEVKIGETILIKPGEKVPIDGVITSGETMLNTASINGEPVPLEVGVGDKIVSGYININALIEVKTTKDYENSTATQILEMVENATFKKSKSERFITKFARIYTPIVVGFAFCLAFVAPFLFNGDFSQWLERAIIFLVVSCPCALVVSVPLSFFGGIGGASKNGILIKGSNYIEALSKVKSIAFDKTGTISKGELVIDKIVALNGHDKNEILSFAALAEKNSIHPIALSLNKAYKNDKKAKISNVIESAGLGVSAVINEHKIKVGSAKFLQEFNPQNIDKTAIHVAINNKYAGYITLKDELRSESRECIKWLTNAGITTALITGDKKNTALQVGKSIGIDRVHYELLPNEKVSTLEAIMDKTDGTTAYVGDGINDAPVIARADVGIAMLGSDAAIQTADIVLMHNNLAKLTTAIKIAKKTIAIAKFNIAFSIGFKLGVLILAIFGYANIPLAIFADVGVTIIAILNAFRAFKI</sequence>
<dbReference type="InterPro" id="IPR027256">
    <property type="entry name" value="P-typ_ATPase_IB"/>
</dbReference>
<dbReference type="SUPFAM" id="SSF81653">
    <property type="entry name" value="Calcium ATPase, transduction domain A"/>
    <property type="match status" value="1"/>
</dbReference>
<dbReference type="InterPro" id="IPR023214">
    <property type="entry name" value="HAD_sf"/>
</dbReference>
<keyword evidence="11" id="KW-0378">Hydrolase</keyword>
<keyword evidence="4 9" id="KW-0812">Transmembrane</keyword>
<keyword evidence="9" id="KW-0547">Nucleotide-binding</keyword>
<dbReference type="Gene3D" id="3.40.50.1000">
    <property type="entry name" value="HAD superfamily/HAD-like"/>
    <property type="match status" value="1"/>
</dbReference>
<evidence type="ECO:0000313" key="11">
    <source>
        <dbReference type="EMBL" id="CAD7289320.1"/>
    </source>
</evidence>
<dbReference type="InterPro" id="IPR036412">
    <property type="entry name" value="HAD-like_sf"/>
</dbReference>
<organism evidence="11 12">
    <name type="scientific">Campylobacter majalis</name>
    <dbReference type="NCBI Taxonomy" id="2790656"/>
    <lineage>
        <taxon>Bacteria</taxon>
        <taxon>Pseudomonadati</taxon>
        <taxon>Campylobacterota</taxon>
        <taxon>Epsilonproteobacteria</taxon>
        <taxon>Campylobacterales</taxon>
        <taxon>Campylobacteraceae</taxon>
        <taxon>Campylobacter</taxon>
    </lineage>
</organism>
<comment type="similarity">
    <text evidence="3 9">Belongs to the cation transport ATPase (P-type) (TC 3.A.3) family. Type IB subfamily.</text>
</comment>
<dbReference type="InterPro" id="IPR051014">
    <property type="entry name" value="Cation_Transport_ATPase_IB"/>
</dbReference>
<accession>A0ABM8Q8N3</accession>
<dbReference type="Pfam" id="PF00122">
    <property type="entry name" value="E1-E2_ATPase"/>
    <property type="match status" value="1"/>
</dbReference>
<gene>
    <name evidence="11" type="primary">cadA</name>
    <name evidence="11" type="ORF">LMG7974_01462</name>
</gene>
<dbReference type="Gene3D" id="2.70.150.10">
    <property type="entry name" value="Calcium-transporting ATPase, cytoplasmic transduction domain A"/>
    <property type="match status" value="1"/>
</dbReference>
<evidence type="ECO:0000256" key="2">
    <source>
        <dbReference type="ARBA" id="ARBA00004370"/>
    </source>
</evidence>
<dbReference type="InterPro" id="IPR023298">
    <property type="entry name" value="ATPase_P-typ_TM_dom_sf"/>
</dbReference>
<feature type="transmembrane region" description="Helical" evidence="9">
    <location>
        <begin position="263"/>
        <end position="287"/>
    </location>
</feature>
<name>A0ABM8Q8N3_9BACT</name>
<feature type="transmembrane region" description="Helical" evidence="9">
    <location>
        <begin position="582"/>
        <end position="600"/>
    </location>
</feature>
<feature type="transmembrane region" description="Helical" evidence="9">
    <location>
        <begin position="231"/>
        <end position="251"/>
    </location>
</feature>
<dbReference type="NCBIfam" id="TIGR01512">
    <property type="entry name" value="ATPase-IB2_Cd"/>
    <property type="match status" value="1"/>
</dbReference>
<proteinExistence type="inferred from homology"/>
<keyword evidence="12" id="KW-1185">Reference proteome</keyword>
<dbReference type="PRINTS" id="PR00119">
    <property type="entry name" value="CATATPASE"/>
</dbReference>
<feature type="transmembrane region" description="Helical" evidence="9">
    <location>
        <begin position="555"/>
        <end position="576"/>
    </location>
</feature>
<dbReference type="InterPro" id="IPR008250">
    <property type="entry name" value="ATPase_P-typ_transduc_dom_A_sf"/>
</dbReference>
<dbReference type="GO" id="GO:0016787">
    <property type="term" value="F:hydrolase activity"/>
    <property type="evidence" value="ECO:0007669"/>
    <property type="project" value="UniProtKB-KW"/>
</dbReference>
<dbReference type="Proteomes" id="UP000789803">
    <property type="component" value="Unassembled WGS sequence"/>
</dbReference>
<protein>
    <recommendedName>
        <fullName evidence="7">P-type Zn(2+) transporter</fullName>
        <ecNumber evidence="7">7.2.2.12</ecNumber>
    </recommendedName>
</protein>
<comment type="caution">
    <text evidence="11">The sequence shown here is derived from an EMBL/GenBank/DDBJ whole genome shotgun (WGS) entry which is preliminary data.</text>
</comment>
<comment type="catalytic activity">
    <reaction evidence="8">
        <text>Zn(2+)(in) + ATP + H2O = Zn(2+)(out) + ADP + phosphate + H(+)</text>
        <dbReference type="Rhea" id="RHEA:20621"/>
        <dbReference type="ChEBI" id="CHEBI:15377"/>
        <dbReference type="ChEBI" id="CHEBI:15378"/>
        <dbReference type="ChEBI" id="CHEBI:29105"/>
        <dbReference type="ChEBI" id="CHEBI:30616"/>
        <dbReference type="ChEBI" id="CHEBI:43474"/>
        <dbReference type="ChEBI" id="CHEBI:456216"/>
        <dbReference type="EC" id="7.2.2.12"/>
    </reaction>
</comment>
<evidence type="ECO:0000256" key="8">
    <source>
        <dbReference type="ARBA" id="ARBA00047308"/>
    </source>
</evidence>
<dbReference type="PANTHER" id="PTHR48085:SF5">
    <property type="entry name" value="CADMIUM_ZINC-TRANSPORTING ATPASE HMA4-RELATED"/>
    <property type="match status" value="1"/>
</dbReference>
<dbReference type="InterPro" id="IPR059000">
    <property type="entry name" value="ATPase_P-type_domA"/>
</dbReference>
<dbReference type="RefSeq" id="WP_229933249.1">
    <property type="nucleotide sequence ID" value="NZ_CAJHOF010000014.1"/>
</dbReference>
<dbReference type="NCBIfam" id="TIGR01525">
    <property type="entry name" value="ATPase-IB_hvy"/>
    <property type="match status" value="1"/>
</dbReference>
<keyword evidence="6 9" id="KW-0472">Membrane</keyword>
<evidence type="ECO:0000259" key="10">
    <source>
        <dbReference type="Pfam" id="PF00122"/>
    </source>
</evidence>
<evidence type="ECO:0000256" key="6">
    <source>
        <dbReference type="ARBA" id="ARBA00023136"/>
    </source>
</evidence>
<dbReference type="EMBL" id="CAJHOF010000014">
    <property type="protein sequence ID" value="CAD7289320.1"/>
    <property type="molecule type" value="Genomic_DNA"/>
</dbReference>
<evidence type="ECO:0000256" key="9">
    <source>
        <dbReference type="RuleBase" id="RU362081"/>
    </source>
</evidence>
<dbReference type="SUPFAM" id="SSF56784">
    <property type="entry name" value="HAD-like"/>
    <property type="match status" value="1"/>
</dbReference>
<feature type="domain" description="P-type ATPase A" evidence="10">
    <location>
        <begin position="112"/>
        <end position="212"/>
    </location>
</feature>
<dbReference type="SUPFAM" id="SSF81665">
    <property type="entry name" value="Calcium ATPase, transmembrane domain M"/>
    <property type="match status" value="1"/>
</dbReference>
<dbReference type="InterPro" id="IPR023299">
    <property type="entry name" value="ATPase_P-typ_cyto_dom_N"/>
</dbReference>
<evidence type="ECO:0000256" key="1">
    <source>
        <dbReference type="ARBA" id="ARBA00004196"/>
    </source>
</evidence>
<evidence type="ECO:0000313" key="12">
    <source>
        <dbReference type="Proteomes" id="UP000789803"/>
    </source>
</evidence>
<dbReference type="NCBIfam" id="TIGR01494">
    <property type="entry name" value="ATPase_P-type"/>
    <property type="match status" value="1"/>
</dbReference>
<reference evidence="11 12" key="1">
    <citation type="submission" date="2020-11" db="EMBL/GenBank/DDBJ databases">
        <authorList>
            <person name="Peeters C."/>
        </authorList>
    </citation>
    <scope>NUCLEOTIDE SEQUENCE [LARGE SCALE GENOMIC DNA]</scope>
    <source>
        <strain evidence="11 12">LMG 7974</strain>
    </source>
</reference>
<comment type="subcellular location">
    <subcellularLocation>
        <location evidence="1">Cell envelope</location>
    </subcellularLocation>
    <subcellularLocation>
        <location evidence="9">Cell membrane</location>
    </subcellularLocation>
    <subcellularLocation>
        <location evidence="2">Membrane</location>
    </subcellularLocation>
</comment>
<keyword evidence="9" id="KW-1003">Cell membrane</keyword>
<keyword evidence="9" id="KW-0479">Metal-binding</keyword>